<gene>
    <name evidence="1" type="ORF">AKJ43_03855</name>
</gene>
<evidence type="ECO:0000313" key="2">
    <source>
        <dbReference type="Proteomes" id="UP000070400"/>
    </source>
</evidence>
<name>A0A133V3B3_9EURY</name>
<dbReference type="EMBL" id="LHXX01000076">
    <property type="protein sequence ID" value="KXB00932.1"/>
    <property type="molecule type" value="Genomic_DNA"/>
</dbReference>
<dbReference type="Proteomes" id="UP000070400">
    <property type="component" value="Unassembled WGS sequence"/>
</dbReference>
<dbReference type="InterPro" id="IPR035890">
    <property type="entry name" value="Anti-sigma-28_factor_FlgM_sf"/>
</dbReference>
<evidence type="ECO:0000313" key="1">
    <source>
        <dbReference type="EMBL" id="KXB00932.1"/>
    </source>
</evidence>
<keyword evidence="2" id="KW-1185">Reference proteome</keyword>
<organism evidence="1 2">
    <name type="scientific">candidate division MSBL1 archaeon SCGC-AAA261D19</name>
    <dbReference type="NCBI Taxonomy" id="1698273"/>
    <lineage>
        <taxon>Archaea</taxon>
        <taxon>Methanobacteriati</taxon>
        <taxon>Methanobacteriota</taxon>
        <taxon>candidate division MSBL1</taxon>
    </lineage>
</organism>
<dbReference type="AlphaFoldDB" id="A0A133V3B3"/>
<comment type="caution">
    <text evidence="1">The sequence shown here is derived from an EMBL/GenBank/DDBJ whole genome shotgun (WGS) entry which is preliminary data.</text>
</comment>
<proteinExistence type="predicted"/>
<dbReference type="SUPFAM" id="SSF101498">
    <property type="entry name" value="Anti-sigma factor FlgM"/>
    <property type="match status" value="1"/>
</dbReference>
<sequence length="60" mass="7176">MTDAVLDKINNIEKILLEINSKLDNYMGMEELSREEWEEVEEIREQIKKGDYTVSDNINW</sequence>
<protein>
    <submittedName>
        <fullName evidence="1">Uncharacterized protein</fullName>
    </submittedName>
</protein>
<reference evidence="1 2" key="1">
    <citation type="journal article" date="2016" name="Sci. Rep.">
        <title>Metabolic traits of an uncultured archaeal lineage -MSBL1- from brine pools of the Red Sea.</title>
        <authorList>
            <person name="Mwirichia R."/>
            <person name="Alam I."/>
            <person name="Rashid M."/>
            <person name="Vinu M."/>
            <person name="Ba-Alawi W."/>
            <person name="Anthony Kamau A."/>
            <person name="Kamanda Ngugi D."/>
            <person name="Goker M."/>
            <person name="Klenk H.P."/>
            <person name="Bajic V."/>
            <person name="Stingl U."/>
        </authorList>
    </citation>
    <scope>NUCLEOTIDE SEQUENCE [LARGE SCALE GENOMIC DNA]</scope>
    <source>
        <strain evidence="1">SCGC-AAA261D19</strain>
    </source>
</reference>
<accession>A0A133V3B3</accession>